<dbReference type="SUPFAM" id="SSF51905">
    <property type="entry name" value="FAD/NAD(P)-binding domain"/>
    <property type="match status" value="1"/>
</dbReference>
<comment type="cofactor">
    <cofactor evidence="2">
        <name>FAD</name>
        <dbReference type="ChEBI" id="CHEBI:57692"/>
    </cofactor>
</comment>
<evidence type="ECO:0000256" key="1">
    <source>
        <dbReference type="ARBA" id="ARBA00010790"/>
    </source>
</evidence>
<evidence type="ECO:0008006" key="7">
    <source>
        <dbReference type="Google" id="ProtNLM"/>
    </source>
</evidence>
<dbReference type="Proteomes" id="UP001369815">
    <property type="component" value="Unassembled WGS sequence"/>
</dbReference>
<dbReference type="Gene3D" id="3.30.560.10">
    <property type="entry name" value="Glucose Oxidase, domain 3"/>
    <property type="match status" value="1"/>
</dbReference>
<proteinExistence type="inferred from homology"/>
<dbReference type="EMBL" id="JBANMG010000002">
    <property type="protein sequence ID" value="KAK6957145.1"/>
    <property type="molecule type" value="Genomic_DNA"/>
</dbReference>
<keyword evidence="2" id="KW-0274">FAD</keyword>
<dbReference type="SUPFAM" id="SSF54373">
    <property type="entry name" value="FAD-linked reductases, C-terminal domain"/>
    <property type="match status" value="1"/>
</dbReference>
<feature type="domain" description="Glucose-methanol-choline oxidoreductase C-terminal" evidence="4">
    <location>
        <begin position="264"/>
        <end position="406"/>
    </location>
</feature>
<dbReference type="Pfam" id="PF05199">
    <property type="entry name" value="GMC_oxred_C"/>
    <property type="match status" value="1"/>
</dbReference>
<dbReference type="GO" id="GO:0050660">
    <property type="term" value="F:flavin adenine dinucleotide binding"/>
    <property type="evidence" value="ECO:0007669"/>
    <property type="project" value="InterPro"/>
</dbReference>
<dbReference type="InterPro" id="IPR000172">
    <property type="entry name" value="GMC_OxRdtase_N"/>
</dbReference>
<dbReference type="InterPro" id="IPR007867">
    <property type="entry name" value="GMC_OxRtase_C"/>
</dbReference>
<comment type="caution">
    <text evidence="5">The sequence shown here is derived from an EMBL/GenBank/DDBJ whole genome shotgun (WGS) entry which is preliminary data.</text>
</comment>
<dbReference type="InterPro" id="IPR012132">
    <property type="entry name" value="GMC_OxRdtase"/>
</dbReference>
<dbReference type="Pfam" id="PF00732">
    <property type="entry name" value="GMC_oxred_N"/>
    <property type="match status" value="1"/>
</dbReference>
<dbReference type="AlphaFoldDB" id="A0AAX6MX10"/>
<dbReference type="PANTHER" id="PTHR11552">
    <property type="entry name" value="GLUCOSE-METHANOL-CHOLINE GMC OXIDOREDUCTASE"/>
    <property type="match status" value="1"/>
</dbReference>
<name>A0AAX6MX10_9PEZI</name>
<dbReference type="PANTHER" id="PTHR11552:SF213">
    <property type="entry name" value="DEHYDROGENASE, PUTATIVE-RELATED"/>
    <property type="match status" value="1"/>
</dbReference>
<reference evidence="5 6" key="1">
    <citation type="journal article" date="2024" name="Front Chem Biol">
        <title>Unveiling the potential of Daldinia eschscholtzii MFLUCC 19-0629 through bioactivity and bioinformatics studies for enhanced sustainable agriculture production.</title>
        <authorList>
            <person name="Brooks S."/>
            <person name="Weaver J.A."/>
            <person name="Klomchit A."/>
            <person name="Alharthi S.A."/>
            <person name="Onlamun T."/>
            <person name="Nurani R."/>
            <person name="Vong T.K."/>
            <person name="Alberti F."/>
            <person name="Greco C."/>
        </authorList>
    </citation>
    <scope>NUCLEOTIDE SEQUENCE [LARGE SCALE GENOMIC DNA]</scope>
    <source>
        <strain evidence="5">MFLUCC 19-0629</strain>
    </source>
</reference>
<evidence type="ECO:0000313" key="6">
    <source>
        <dbReference type="Proteomes" id="UP001369815"/>
    </source>
</evidence>
<dbReference type="InterPro" id="IPR036188">
    <property type="entry name" value="FAD/NAD-bd_sf"/>
</dbReference>
<organism evidence="5 6">
    <name type="scientific">Daldinia eschscholtzii</name>
    <dbReference type="NCBI Taxonomy" id="292717"/>
    <lineage>
        <taxon>Eukaryota</taxon>
        <taxon>Fungi</taxon>
        <taxon>Dikarya</taxon>
        <taxon>Ascomycota</taxon>
        <taxon>Pezizomycotina</taxon>
        <taxon>Sordariomycetes</taxon>
        <taxon>Xylariomycetidae</taxon>
        <taxon>Xylariales</taxon>
        <taxon>Hypoxylaceae</taxon>
        <taxon>Daldinia</taxon>
    </lineage>
</organism>
<sequence>MDTIPPFPQRPKAQLVAKLCRGAIDRRRWRPWQVTQTVFPYLLVLLSGSARLHGNWVYDIATAKNPNGSKKYRLDLALHTLVTKVNFDTTGGKPKATGVDYPYGEALYRADPRSSPTGNAGTLGSVSATREVIISGGAFNTPQILKLSDASPAEELKNYGIPIIKALPGVGGNLQDRYEVGVTVSSSSNFTLFHNCTFITTDDDPCYEAWVRPSPDPLVHGSYATDGIAMAIFLRSSTAGPDQDLLDRWCAGWLVLKARSRNNAGAVNLTSADPRDTPRITFRSFGEGDPSRAADAEKDLQAVVDSMRLAIQVFDTFELLETDQSFKRVWPSAEIRPDEDLKQWAQDEAWGHHGSCTCPIGADGDPFAVLDGQFRVRGVDGLRVVDVSAFPKIPGLFPVMGIYMLAEKAADDILEDAR</sequence>
<evidence type="ECO:0000313" key="5">
    <source>
        <dbReference type="EMBL" id="KAK6957145.1"/>
    </source>
</evidence>
<gene>
    <name evidence="5" type="ORF">Daesc_002431</name>
</gene>
<dbReference type="Gene3D" id="3.50.50.60">
    <property type="entry name" value="FAD/NAD(P)-binding domain"/>
    <property type="match status" value="2"/>
</dbReference>
<comment type="similarity">
    <text evidence="1">Belongs to the GMC oxidoreductase family.</text>
</comment>
<protein>
    <recommendedName>
        <fullName evidence="7">Choline dehydrogenase</fullName>
    </recommendedName>
</protein>
<evidence type="ECO:0000256" key="2">
    <source>
        <dbReference type="PIRSR" id="PIRSR000137-2"/>
    </source>
</evidence>
<dbReference type="PIRSF" id="PIRSF000137">
    <property type="entry name" value="Alcohol_oxidase"/>
    <property type="match status" value="1"/>
</dbReference>
<feature type="domain" description="Glucose-methanol-choline oxidoreductase N-terminal" evidence="3">
    <location>
        <begin position="122"/>
        <end position="178"/>
    </location>
</feature>
<keyword evidence="2" id="KW-0285">Flavoprotein</keyword>
<feature type="binding site" evidence="2">
    <location>
        <position position="82"/>
    </location>
    <ligand>
        <name>FAD</name>
        <dbReference type="ChEBI" id="CHEBI:57692"/>
    </ligand>
</feature>
<dbReference type="GO" id="GO:0016614">
    <property type="term" value="F:oxidoreductase activity, acting on CH-OH group of donors"/>
    <property type="evidence" value="ECO:0007669"/>
    <property type="project" value="InterPro"/>
</dbReference>
<evidence type="ECO:0000259" key="3">
    <source>
        <dbReference type="Pfam" id="PF00732"/>
    </source>
</evidence>
<evidence type="ECO:0000259" key="4">
    <source>
        <dbReference type="Pfam" id="PF05199"/>
    </source>
</evidence>
<keyword evidence="6" id="KW-1185">Reference proteome</keyword>
<accession>A0AAX6MX10</accession>